<proteinExistence type="predicted"/>
<comment type="caution">
    <text evidence="2">The sequence shown here is derived from an EMBL/GenBank/DDBJ whole genome shotgun (WGS) entry which is preliminary data.</text>
</comment>
<organism evidence="2 3">
    <name type="scientific">Phyllostomus discolor</name>
    <name type="common">pale spear-nosed bat</name>
    <dbReference type="NCBI Taxonomy" id="89673"/>
    <lineage>
        <taxon>Eukaryota</taxon>
        <taxon>Metazoa</taxon>
        <taxon>Chordata</taxon>
        <taxon>Craniata</taxon>
        <taxon>Vertebrata</taxon>
        <taxon>Euteleostomi</taxon>
        <taxon>Mammalia</taxon>
        <taxon>Eutheria</taxon>
        <taxon>Laurasiatheria</taxon>
        <taxon>Chiroptera</taxon>
        <taxon>Yangochiroptera</taxon>
        <taxon>Phyllostomidae</taxon>
        <taxon>Phyllostominae</taxon>
        <taxon>Phyllostomus</taxon>
    </lineage>
</organism>
<reference evidence="2 3" key="1">
    <citation type="journal article" date="2020" name="Nature">
        <title>Six reference-quality genomes reveal evolution of bat adaptations.</title>
        <authorList>
            <person name="Jebb D."/>
            <person name="Huang Z."/>
            <person name="Pippel M."/>
            <person name="Hughes G.M."/>
            <person name="Lavrichenko K."/>
            <person name="Devanna P."/>
            <person name="Winkler S."/>
            <person name="Jermiin L.S."/>
            <person name="Skirmuntt E.C."/>
            <person name="Katzourakis A."/>
            <person name="Burkitt-Gray L."/>
            <person name="Ray D.A."/>
            <person name="Sullivan K.A.M."/>
            <person name="Roscito J.G."/>
            <person name="Kirilenko B.M."/>
            <person name="Davalos L.M."/>
            <person name="Corthals A.P."/>
            <person name="Power M.L."/>
            <person name="Jones G."/>
            <person name="Ransome R.D."/>
            <person name="Dechmann D.K.N."/>
            <person name="Locatelli A.G."/>
            <person name="Puechmaille S.J."/>
            <person name="Fedrigo O."/>
            <person name="Jarvis E.D."/>
            <person name="Hiller M."/>
            <person name="Vernes S.C."/>
            <person name="Myers E.W."/>
            <person name="Teeling E.C."/>
        </authorList>
    </citation>
    <scope>NUCLEOTIDE SEQUENCE [LARGE SCALE GENOMIC DNA]</scope>
    <source>
        <strain evidence="2">Bat1K_MPI-CBG_1</strain>
    </source>
</reference>
<evidence type="ECO:0000313" key="2">
    <source>
        <dbReference type="EMBL" id="KAF6104183.1"/>
    </source>
</evidence>
<gene>
    <name evidence="2" type="ORF">HJG60_011200</name>
</gene>
<sequence>MGEPEQDSRTPVCMPGAHLPNCDAEQRASARLDGTLPERWKEPRGKTCPEREECCFPEEGGGAQAEGLGGDLDKGKEQIKGVKASKQLGAKGKKVAKKMPGEWRSRTSTEGHSCRSHWAKLRMEAMELRSTSPSRRQASFEAAWISARAHCPRSRFRQARITRAPRRASSWDTAFPMPVEEQPASRLVREVTRGQWGKGPEVLTCMYCFFLCPPC</sequence>
<feature type="region of interest" description="Disordered" evidence="1">
    <location>
        <begin position="89"/>
        <end position="110"/>
    </location>
</feature>
<dbReference type="EMBL" id="JABVXQ010000006">
    <property type="protein sequence ID" value="KAF6104183.1"/>
    <property type="molecule type" value="Genomic_DNA"/>
</dbReference>
<dbReference type="AlphaFoldDB" id="A0A834A3M4"/>
<accession>A0A834A3M4</accession>
<feature type="region of interest" description="Disordered" evidence="1">
    <location>
        <begin position="1"/>
        <end position="20"/>
    </location>
</feature>
<name>A0A834A3M4_9CHIR</name>
<feature type="compositionally biased region" description="Basic and acidic residues" evidence="1">
    <location>
        <begin position="99"/>
        <end position="110"/>
    </location>
</feature>
<evidence type="ECO:0000313" key="3">
    <source>
        <dbReference type="Proteomes" id="UP000664940"/>
    </source>
</evidence>
<evidence type="ECO:0000256" key="1">
    <source>
        <dbReference type="SAM" id="MobiDB-lite"/>
    </source>
</evidence>
<protein>
    <submittedName>
        <fullName evidence="2">Uncharacterized protein</fullName>
    </submittedName>
</protein>
<feature type="region of interest" description="Disordered" evidence="1">
    <location>
        <begin position="25"/>
        <end position="49"/>
    </location>
</feature>
<dbReference type="Proteomes" id="UP000664940">
    <property type="component" value="Unassembled WGS sequence"/>
</dbReference>